<feature type="region of interest" description="Disordered" evidence="1">
    <location>
        <begin position="522"/>
        <end position="554"/>
    </location>
</feature>
<feature type="region of interest" description="Disordered" evidence="1">
    <location>
        <begin position="147"/>
        <end position="179"/>
    </location>
</feature>
<feature type="region of interest" description="Disordered" evidence="1">
    <location>
        <begin position="216"/>
        <end position="248"/>
    </location>
</feature>
<proteinExistence type="predicted"/>
<comment type="caution">
    <text evidence="2">The sequence shown here is derived from an EMBL/GenBank/DDBJ whole genome shotgun (WGS) entry which is preliminary data.</text>
</comment>
<evidence type="ECO:0000256" key="1">
    <source>
        <dbReference type="SAM" id="MobiDB-lite"/>
    </source>
</evidence>
<evidence type="ECO:0000313" key="2">
    <source>
        <dbReference type="EMBL" id="KAK4155452.1"/>
    </source>
</evidence>
<protein>
    <submittedName>
        <fullName evidence="2">Uncharacterized protein</fullName>
    </submittedName>
</protein>
<feature type="compositionally biased region" description="Polar residues" evidence="1">
    <location>
        <begin position="165"/>
        <end position="179"/>
    </location>
</feature>
<keyword evidence="3" id="KW-1185">Reference proteome</keyword>
<feature type="compositionally biased region" description="Pro residues" evidence="1">
    <location>
        <begin position="110"/>
        <end position="119"/>
    </location>
</feature>
<dbReference type="EMBL" id="MU856887">
    <property type="protein sequence ID" value="KAK4155452.1"/>
    <property type="molecule type" value="Genomic_DNA"/>
</dbReference>
<evidence type="ECO:0000313" key="3">
    <source>
        <dbReference type="Proteomes" id="UP001302745"/>
    </source>
</evidence>
<sequence length="687" mass="76331">MATHSNPFHASFARGKRRTLAEIDAATKGSNGPNGFKALHRQPVQPGTARVPEWLSHQGIHLVEEDVMELDKPRPPQSIRHTPAFAPDGARETAGQWPRSQTARAGTRAKPPPSVPHTPPSSRHFSSHELKRKVYLLDDSEEDVIIVPPPPSAPRRGPKPIETVDLTTSNHPTRRTSFLGNRDDDVVIIDPPAAEMRRQLRPLLLGSHTVPVIPGNHTVPAIPVRPQKRPKRTHTNLAPAPERPMRRNREALTDERTAPEANAAETSVVLQSVESMTHFFTLATEIRDKIYRHLLVSQTPINVHHLWTELARRSSRRRGTRSDDVDTTIDARILTACRQTAVEGTRILYSENTFLYLLRDPSETVENVGSGGRRSQRNAARGQREREGTINLARYGHLIRHMAIELEPNRTDTSYAKLMCAALETLAPAGGGSPLLPSPPRPLCGPIHLHTLTLTVSPLFESSQRAVRAPGPGNQDVLIHEGRFLSVVGFFSRGAPVLKALQRLNVDFLRLNVHVNSDLKDGDLAEDEADSDAESDDNDSDTSSVQAQRPKKRHLETTIDLRCLPRHMETLSRNGLTGRLWANDVLMQEKRRQQGAKAEDALAHLRRHIEEACLQPESVLRGGVWEDHGAAERRRAEQRAKAEARFDADAYDAEGEGGGEDSRVARGMKSLIISIDRVGDELRAYRA</sequence>
<name>A0AAN6ZYF8_9PEZI</name>
<feature type="compositionally biased region" description="Acidic residues" evidence="1">
    <location>
        <begin position="524"/>
        <end position="540"/>
    </location>
</feature>
<accession>A0AAN6ZYF8</accession>
<dbReference type="AlphaFoldDB" id="A0AAN6ZYF8"/>
<reference evidence="2" key="2">
    <citation type="submission" date="2023-05" db="EMBL/GenBank/DDBJ databases">
        <authorList>
            <consortium name="Lawrence Berkeley National Laboratory"/>
            <person name="Steindorff A."/>
            <person name="Hensen N."/>
            <person name="Bonometti L."/>
            <person name="Westerberg I."/>
            <person name="Brannstrom I.O."/>
            <person name="Guillou S."/>
            <person name="Cros-Aarteil S."/>
            <person name="Calhoun S."/>
            <person name="Haridas S."/>
            <person name="Kuo A."/>
            <person name="Mondo S."/>
            <person name="Pangilinan J."/>
            <person name="Riley R."/>
            <person name="Labutti K."/>
            <person name="Andreopoulos B."/>
            <person name="Lipzen A."/>
            <person name="Chen C."/>
            <person name="Yanf M."/>
            <person name="Daum C."/>
            <person name="Ng V."/>
            <person name="Clum A."/>
            <person name="Ohm R."/>
            <person name="Martin F."/>
            <person name="Silar P."/>
            <person name="Natvig D."/>
            <person name="Lalanne C."/>
            <person name="Gautier V."/>
            <person name="Ament-Velasquez S.L."/>
            <person name="Kruys A."/>
            <person name="Hutchinson M.I."/>
            <person name="Powell A.J."/>
            <person name="Barry K."/>
            <person name="Miller A.N."/>
            <person name="Grigoriev I.V."/>
            <person name="Debuchy R."/>
            <person name="Gladieux P."/>
            <person name="Thoren M.H."/>
            <person name="Johannesson H."/>
        </authorList>
    </citation>
    <scope>NUCLEOTIDE SEQUENCE</scope>
    <source>
        <strain evidence="2">CBS 538.74</strain>
    </source>
</reference>
<dbReference type="Proteomes" id="UP001302745">
    <property type="component" value="Unassembled WGS sequence"/>
</dbReference>
<feature type="region of interest" description="Disordered" evidence="1">
    <location>
        <begin position="366"/>
        <end position="386"/>
    </location>
</feature>
<reference evidence="2" key="1">
    <citation type="journal article" date="2023" name="Mol. Phylogenet. Evol.">
        <title>Genome-scale phylogeny and comparative genomics of the fungal order Sordariales.</title>
        <authorList>
            <person name="Hensen N."/>
            <person name="Bonometti L."/>
            <person name="Westerberg I."/>
            <person name="Brannstrom I.O."/>
            <person name="Guillou S."/>
            <person name="Cros-Aarteil S."/>
            <person name="Calhoun S."/>
            <person name="Haridas S."/>
            <person name="Kuo A."/>
            <person name="Mondo S."/>
            <person name="Pangilinan J."/>
            <person name="Riley R."/>
            <person name="LaButti K."/>
            <person name="Andreopoulos B."/>
            <person name="Lipzen A."/>
            <person name="Chen C."/>
            <person name="Yan M."/>
            <person name="Daum C."/>
            <person name="Ng V."/>
            <person name="Clum A."/>
            <person name="Steindorff A."/>
            <person name="Ohm R.A."/>
            <person name="Martin F."/>
            <person name="Silar P."/>
            <person name="Natvig D.O."/>
            <person name="Lalanne C."/>
            <person name="Gautier V."/>
            <person name="Ament-Velasquez S.L."/>
            <person name="Kruys A."/>
            <person name="Hutchinson M.I."/>
            <person name="Powell A.J."/>
            <person name="Barry K."/>
            <person name="Miller A.N."/>
            <person name="Grigoriev I.V."/>
            <person name="Debuchy R."/>
            <person name="Gladieux P."/>
            <person name="Hiltunen Thoren M."/>
            <person name="Johannesson H."/>
        </authorList>
    </citation>
    <scope>NUCLEOTIDE SEQUENCE</scope>
    <source>
        <strain evidence="2">CBS 538.74</strain>
    </source>
</reference>
<organism evidence="2 3">
    <name type="scientific">Chaetomidium leptoderma</name>
    <dbReference type="NCBI Taxonomy" id="669021"/>
    <lineage>
        <taxon>Eukaryota</taxon>
        <taxon>Fungi</taxon>
        <taxon>Dikarya</taxon>
        <taxon>Ascomycota</taxon>
        <taxon>Pezizomycotina</taxon>
        <taxon>Sordariomycetes</taxon>
        <taxon>Sordariomycetidae</taxon>
        <taxon>Sordariales</taxon>
        <taxon>Chaetomiaceae</taxon>
        <taxon>Chaetomidium</taxon>
    </lineage>
</organism>
<feature type="region of interest" description="Disordered" evidence="1">
    <location>
        <begin position="70"/>
        <end position="128"/>
    </location>
</feature>
<gene>
    <name evidence="2" type="ORF">C8A00DRAFT_13501</name>
</gene>